<comment type="caution">
    <text evidence="1">The sequence shown here is derived from an EMBL/GenBank/DDBJ whole genome shotgun (WGS) entry which is preliminary data.</text>
</comment>
<organism evidence="1 2">
    <name type="scientific">Zarea fungicola</name>
    <dbReference type="NCBI Taxonomy" id="93591"/>
    <lineage>
        <taxon>Eukaryota</taxon>
        <taxon>Fungi</taxon>
        <taxon>Dikarya</taxon>
        <taxon>Ascomycota</taxon>
        <taxon>Pezizomycotina</taxon>
        <taxon>Sordariomycetes</taxon>
        <taxon>Hypocreomycetidae</taxon>
        <taxon>Hypocreales</taxon>
        <taxon>Cordycipitaceae</taxon>
        <taxon>Zarea</taxon>
    </lineage>
</organism>
<name>A0ACC1MEU3_9HYPO</name>
<evidence type="ECO:0000313" key="1">
    <source>
        <dbReference type="EMBL" id="KAJ2965445.1"/>
    </source>
</evidence>
<accession>A0ACC1MEU3</accession>
<reference evidence="1" key="1">
    <citation type="submission" date="2022-08" db="EMBL/GenBank/DDBJ databases">
        <title>Genome Sequence of Lecanicillium fungicola.</title>
        <authorList>
            <person name="Buettner E."/>
        </authorList>
    </citation>
    <scope>NUCLEOTIDE SEQUENCE</scope>
    <source>
        <strain evidence="1">Babe33</strain>
    </source>
</reference>
<dbReference type="Proteomes" id="UP001143910">
    <property type="component" value="Unassembled WGS sequence"/>
</dbReference>
<proteinExistence type="predicted"/>
<keyword evidence="2" id="KW-1185">Reference proteome</keyword>
<gene>
    <name evidence="1" type="ORF">NQ176_g10611</name>
</gene>
<evidence type="ECO:0000313" key="2">
    <source>
        <dbReference type="Proteomes" id="UP001143910"/>
    </source>
</evidence>
<protein>
    <submittedName>
        <fullName evidence="1">Uncharacterized protein</fullName>
    </submittedName>
</protein>
<sequence length="74" mass="7533">MHFGADFLELGTVVEKLEGRGAHALGEVPLAAIEVGAEVSSATGEFLVGIGVFEFIELGLAGLAKEEFSGGVKG</sequence>
<dbReference type="EMBL" id="JANJQO010002984">
    <property type="protein sequence ID" value="KAJ2965445.1"/>
    <property type="molecule type" value="Genomic_DNA"/>
</dbReference>